<reference evidence="6 7" key="1">
    <citation type="journal article" date="2013" name="BMC Genomics">
        <title>Reconstruction of the lipid metabolism for the microalga Monoraphidium neglectum from its genome sequence reveals characteristics suitable for biofuel production.</title>
        <authorList>
            <person name="Bogen C."/>
            <person name="Al-Dilaimi A."/>
            <person name="Albersmeier A."/>
            <person name="Wichmann J."/>
            <person name="Grundmann M."/>
            <person name="Rupp O."/>
            <person name="Lauersen K.J."/>
            <person name="Blifernez-Klassen O."/>
            <person name="Kalinowski J."/>
            <person name="Goesmann A."/>
            <person name="Mussgnug J.H."/>
            <person name="Kruse O."/>
        </authorList>
    </citation>
    <scope>NUCLEOTIDE SEQUENCE [LARGE SCALE GENOMIC DNA]</scope>
    <source>
        <strain evidence="6 7">SAG 48.87</strain>
    </source>
</reference>
<dbReference type="GeneID" id="25731080"/>
<gene>
    <name evidence="6" type="ORF">MNEG_13601</name>
</gene>
<feature type="compositionally biased region" description="Low complexity" evidence="4">
    <location>
        <begin position="131"/>
        <end position="141"/>
    </location>
</feature>
<sequence>MGKLRQLAAPDLPDLSESDDCDPTSDDDQLSDIEEDEGEWCTDDEGSSGSEAPESDTCHASGSDDEMPPLIATDDSDSSVDGDEASSGSEDALPDDEDIASAAAAAAQAGAGGAVVAAAADANPFDLLQAADASDSGSDAAASHDEEDVESECDCSLCRVLHARAAGSSEEEWTDEEDDEEEEAAAAAAEDEQRGAPARAAALAAAAAAGAAAVGFGSGPGLVDEDEDDYDEDYDDQEDEDGEEEGEEDDGAVCACCGRTFGDGGVDGVSEEPEELSDGGEWGEAAPADAECWVCFREAEEGPSGRLVAPCLTCSGSMRWMHARCLGEWLRRSWCSDCPNCRHAYAPEVLRRFSDGRMLLSLLGSGEGAGSSSSSTSDAPTAPAGSGDGDPLALSRLRGGRYPPFATAHFCLGGMIQVAMPADHLTPQGLLRAVRRLADDLYRDLESQPELDDVTGQPLPLPPSRDVDGVFVEIEDGAFGGMAHGPAGLAAAAAEMGPGAGAGYGYGGGAQGPGQAQGRGRLGLG</sequence>
<feature type="compositionally biased region" description="Acidic residues" evidence="4">
    <location>
        <begin position="14"/>
        <end position="46"/>
    </location>
</feature>
<feature type="region of interest" description="Disordered" evidence="4">
    <location>
        <begin position="131"/>
        <end position="202"/>
    </location>
</feature>
<dbReference type="SUPFAM" id="SSF57850">
    <property type="entry name" value="RING/U-box"/>
    <property type="match status" value="1"/>
</dbReference>
<dbReference type="Gene3D" id="3.30.40.10">
    <property type="entry name" value="Zinc/RING finger domain, C3HC4 (zinc finger)"/>
    <property type="match status" value="1"/>
</dbReference>
<evidence type="ECO:0000313" key="7">
    <source>
        <dbReference type="Proteomes" id="UP000054498"/>
    </source>
</evidence>
<evidence type="ECO:0000256" key="1">
    <source>
        <dbReference type="ARBA" id="ARBA00022723"/>
    </source>
</evidence>
<evidence type="ECO:0000313" key="6">
    <source>
        <dbReference type="EMBL" id="KIY94359.1"/>
    </source>
</evidence>
<evidence type="ECO:0000256" key="2">
    <source>
        <dbReference type="ARBA" id="ARBA00022771"/>
    </source>
</evidence>
<dbReference type="SMART" id="SM00744">
    <property type="entry name" value="RINGv"/>
    <property type="match status" value="1"/>
</dbReference>
<feature type="domain" description="RING-CH-type" evidence="5">
    <location>
        <begin position="284"/>
        <end position="348"/>
    </location>
</feature>
<dbReference type="InterPro" id="IPR013083">
    <property type="entry name" value="Znf_RING/FYVE/PHD"/>
</dbReference>
<accession>A0A0D2LRP6</accession>
<dbReference type="RefSeq" id="XP_013893379.1">
    <property type="nucleotide sequence ID" value="XM_014037925.1"/>
</dbReference>
<feature type="region of interest" description="Disordered" evidence="4">
    <location>
        <begin position="1"/>
        <end position="115"/>
    </location>
</feature>
<evidence type="ECO:0000259" key="5">
    <source>
        <dbReference type="PROSITE" id="PS51292"/>
    </source>
</evidence>
<dbReference type="Pfam" id="PF12906">
    <property type="entry name" value="RINGv"/>
    <property type="match status" value="1"/>
</dbReference>
<keyword evidence="1" id="KW-0479">Metal-binding</keyword>
<dbReference type="EMBL" id="KK104147">
    <property type="protein sequence ID" value="KIY94359.1"/>
    <property type="molecule type" value="Genomic_DNA"/>
</dbReference>
<dbReference type="GO" id="GO:0008270">
    <property type="term" value="F:zinc ion binding"/>
    <property type="evidence" value="ECO:0007669"/>
    <property type="project" value="UniProtKB-KW"/>
</dbReference>
<organism evidence="6 7">
    <name type="scientific">Monoraphidium neglectum</name>
    <dbReference type="NCBI Taxonomy" id="145388"/>
    <lineage>
        <taxon>Eukaryota</taxon>
        <taxon>Viridiplantae</taxon>
        <taxon>Chlorophyta</taxon>
        <taxon>core chlorophytes</taxon>
        <taxon>Chlorophyceae</taxon>
        <taxon>CS clade</taxon>
        <taxon>Sphaeropleales</taxon>
        <taxon>Selenastraceae</taxon>
        <taxon>Monoraphidium</taxon>
    </lineage>
</organism>
<feature type="region of interest" description="Disordered" evidence="4">
    <location>
        <begin position="365"/>
        <end position="393"/>
    </location>
</feature>
<evidence type="ECO:0000256" key="4">
    <source>
        <dbReference type="SAM" id="MobiDB-lite"/>
    </source>
</evidence>
<dbReference type="OrthoDB" id="264354at2759"/>
<dbReference type="AlphaFoldDB" id="A0A0D2LRP6"/>
<dbReference type="Proteomes" id="UP000054498">
    <property type="component" value="Unassembled WGS sequence"/>
</dbReference>
<dbReference type="KEGG" id="mng:MNEG_13601"/>
<evidence type="ECO:0000256" key="3">
    <source>
        <dbReference type="ARBA" id="ARBA00022833"/>
    </source>
</evidence>
<dbReference type="PROSITE" id="PS51292">
    <property type="entry name" value="ZF_RING_CH"/>
    <property type="match status" value="1"/>
</dbReference>
<name>A0A0D2LRP6_9CHLO</name>
<keyword evidence="2" id="KW-0863">Zinc-finger</keyword>
<feature type="compositionally biased region" description="Low complexity" evidence="4">
    <location>
        <begin position="365"/>
        <end position="385"/>
    </location>
</feature>
<keyword evidence="7" id="KW-1185">Reference proteome</keyword>
<feature type="compositionally biased region" description="Acidic residues" evidence="4">
    <location>
        <begin position="169"/>
        <end position="184"/>
    </location>
</feature>
<proteinExistence type="predicted"/>
<feature type="compositionally biased region" description="Acidic residues" evidence="4">
    <location>
        <begin position="223"/>
        <end position="249"/>
    </location>
</feature>
<feature type="region of interest" description="Disordered" evidence="4">
    <location>
        <begin position="215"/>
        <end position="249"/>
    </location>
</feature>
<feature type="non-terminal residue" evidence="6">
    <location>
        <position position="525"/>
    </location>
</feature>
<dbReference type="InterPro" id="IPR011016">
    <property type="entry name" value="Znf_RING-CH"/>
</dbReference>
<protein>
    <recommendedName>
        <fullName evidence="5">RING-CH-type domain-containing protein</fullName>
    </recommendedName>
</protein>
<keyword evidence="3" id="KW-0862">Zinc</keyword>
<feature type="compositionally biased region" description="Acidic residues" evidence="4">
    <location>
        <begin position="74"/>
        <end position="84"/>
    </location>
</feature>
<feature type="compositionally biased region" description="Low complexity" evidence="4">
    <location>
        <begin position="100"/>
        <end position="115"/>
    </location>
</feature>